<sequence>MRVGFNPQKDQKQINSEYFHQIIIPVYIPNQEGYFKDAFIILKYSLESLFKTCHNKTYITIVNNGSCAEVACYLQELFVGNKIHELIHSTNIGYINAMLKGVCGQNFPLITTADADVLFLEGWQKNTYNVFEAFPKAGAVCPTPSSRSYKTHTSNIFWDMIFSKKMQFSTVKNPAALKAFGHSVGNPNFYNKYQLSKYLTLTNNDLKAVVGAGHFVVTYRAIIFNELSKHTPYVLGGGSDDMFDLPVIKKDFWRLSTEDNYTYHMGNVYEDWIDKIFQEIKKNNPEKIHIPTFTFYGNKKWLYILKSKIFTKFIFQKFILKLFLKSRGLSKEAITQY</sequence>
<dbReference type="Gene3D" id="3.90.550.10">
    <property type="entry name" value="Spore Coat Polysaccharide Biosynthesis Protein SpsA, Chain A"/>
    <property type="match status" value="1"/>
</dbReference>
<evidence type="ECO:0000313" key="3">
    <source>
        <dbReference type="Proteomes" id="UP001500748"/>
    </source>
</evidence>
<evidence type="ECO:0000313" key="2">
    <source>
        <dbReference type="EMBL" id="GAA3779673.1"/>
    </source>
</evidence>
<gene>
    <name evidence="2" type="ORF">GCM10022423_39660</name>
</gene>
<reference evidence="3" key="1">
    <citation type="journal article" date="2019" name="Int. J. Syst. Evol. Microbiol.">
        <title>The Global Catalogue of Microorganisms (GCM) 10K type strain sequencing project: providing services to taxonomists for standard genome sequencing and annotation.</title>
        <authorList>
            <consortium name="The Broad Institute Genomics Platform"/>
            <consortium name="The Broad Institute Genome Sequencing Center for Infectious Disease"/>
            <person name="Wu L."/>
            <person name="Ma J."/>
        </authorList>
    </citation>
    <scope>NUCLEOTIDE SEQUENCE [LARGE SCALE GENOMIC DNA]</scope>
    <source>
        <strain evidence="3">JCM 17337</strain>
    </source>
</reference>
<dbReference type="Pfam" id="PF00535">
    <property type="entry name" value="Glycos_transf_2"/>
    <property type="match status" value="1"/>
</dbReference>
<dbReference type="Proteomes" id="UP001500748">
    <property type="component" value="Unassembled WGS sequence"/>
</dbReference>
<dbReference type="RefSeq" id="WP_345146426.1">
    <property type="nucleotide sequence ID" value="NZ_BAABDU010000007.1"/>
</dbReference>
<dbReference type="SUPFAM" id="SSF53448">
    <property type="entry name" value="Nucleotide-diphospho-sugar transferases"/>
    <property type="match status" value="1"/>
</dbReference>
<keyword evidence="3" id="KW-1185">Reference proteome</keyword>
<evidence type="ECO:0000259" key="1">
    <source>
        <dbReference type="Pfam" id="PF00535"/>
    </source>
</evidence>
<comment type="caution">
    <text evidence="2">The sequence shown here is derived from an EMBL/GenBank/DDBJ whole genome shotgun (WGS) entry which is preliminary data.</text>
</comment>
<accession>A0ABP7H087</accession>
<protein>
    <recommendedName>
        <fullName evidence="1">Glycosyltransferase 2-like domain-containing protein</fullName>
    </recommendedName>
</protein>
<proteinExistence type="predicted"/>
<dbReference type="InterPro" id="IPR001173">
    <property type="entry name" value="Glyco_trans_2-like"/>
</dbReference>
<organism evidence="2 3">
    <name type="scientific">Flavobacterium ginsengiterrae</name>
    <dbReference type="NCBI Taxonomy" id="871695"/>
    <lineage>
        <taxon>Bacteria</taxon>
        <taxon>Pseudomonadati</taxon>
        <taxon>Bacteroidota</taxon>
        <taxon>Flavobacteriia</taxon>
        <taxon>Flavobacteriales</taxon>
        <taxon>Flavobacteriaceae</taxon>
        <taxon>Flavobacterium</taxon>
    </lineage>
</organism>
<feature type="domain" description="Glycosyltransferase 2-like" evidence="1">
    <location>
        <begin position="42"/>
        <end position="167"/>
    </location>
</feature>
<dbReference type="EMBL" id="BAABDU010000007">
    <property type="protein sequence ID" value="GAA3779673.1"/>
    <property type="molecule type" value="Genomic_DNA"/>
</dbReference>
<dbReference type="InterPro" id="IPR029044">
    <property type="entry name" value="Nucleotide-diphossugar_trans"/>
</dbReference>
<name>A0ABP7H087_9FLAO</name>